<comment type="caution">
    <text evidence="3">The sequence shown here is derived from an EMBL/GenBank/DDBJ whole genome shotgun (WGS) entry which is preliminary data.</text>
</comment>
<accession>A0A9D4BAW7</accession>
<keyword evidence="2" id="KW-0677">Repeat</keyword>
<dbReference type="Proteomes" id="UP000827986">
    <property type="component" value="Unassembled WGS sequence"/>
</dbReference>
<dbReference type="SMART" id="SM00369">
    <property type="entry name" value="LRR_TYP"/>
    <property type="match status" value="3"/>
</dbReference>
<dbReference type="PANTHER" id="PTHR46652:SF8">
    <property type="entry name" value="LEUCINE RICH REPEAT CONTAINING 23"/>
    <property type="match status" value="1"/>
</dbReference>
<keyword evidence="4" id="KW-1185">Reference proteome</keyword>
<evidence type="ECO:0000256" key="2">
    <source>
        <dbReference type="ARBA" id="ARBA00022737"/>
    </source>
</evidence>
<evidence type="ECO:0000313" key="3">
    <source>
        <dbReference type="EMBL" id="KAH1186344.1"/>
    </source>
</evidence>
<dbReference type="PROSITE" id="PS51450">
    <property type="entry name" value="LRR"/>
    <property type="match status" value="2"/>
</dbReference>
<organism evidence="3 4">
    <name type="scientific">Mauremys mutica</name>
    <name type="common">yellowpond turtle</name>
    <dbReference type="NCBI Taxonomy" id="74926"/>
    <lineage>
        <taxon>Eukaryota</taxon>
        <taxon>Metazoa</taxon>
        <taxon>Chordata</taxon>
        <taxon>Craniata</taxon>
        <taxon>Vertebrata</taxon>
        <taxon>Euteleostomi</taxon>
        <taxon>Archelosauria</taxon>
        <taxon>Testudinata</taxon>
        <taxon>Testudines</taxon>
        <taxon>Cryptodira</taxon>
        <taxon>Durocryptodira</taxon>
        <taxon>Testudinoidea</taxon>
        <taxon>Geoemydidae</taxon>
        <taxon>Geoemydinae</taxon>
        <taxon>Mauremys</taxon>
    </lineage>
</organism>
<dbReference type="InterPro" id="IPR050836">
    <property type="entry name" value="SDS22/Internalin_LRR"/>
</dbReference>
<dbReference type="EMBL" id="JAHDVG010000463">
    <property type="protein sequence ID" value="KAH1186344.1"/>
    <property type="molecule type" value="Genomic_DNA"/>
</dbReference>
<dbReference type="InterPro" id="IPR032675">
    <property type="entry name" value="LRR_dom_sf"/>
</dbReference>
<proteinExistence type="predicted"/>
<dbReference type="InterPro" id="IPR025875">
    <property type="entry name" value="Leu-rich_rpt_4"/>
</dbReference>
<dbReference type="Gene3D" id="3.80.10.10">
    <property type="entry name" value="Ribonuclease Inhibitor"/>
    <property type="match status" value="2"/>
</dbReference>
<evidence type="ECO:0000313" key="4">
    <source>
        <dbReference type="Proteomes" id="UP000827986"/>
    </source>
</evidence>
<name>A0A9D4BAW7_9SAUR</name>
<dbReference type="AlphaFoldDB" id="A0A9D4BAW7"/>
<dbReference type="Pfam" id="PF12799">
    <property type="entry name" value="LRR_4"/>
    <property type="match status" value="1"/>
</dbReference>
<reference evidence="3" key="1">
    <citation type="submission" date="2021-09" db="EMBL/GenBank/DDBJ databases">
        <title>The genome of Mauremys mutica provides insights into the evolution of semi-aquatic lifestyle.</title>
        <authorList>
            <person name="Gong S."/>
            <person name="Gao Y."/>
        </authorList>
    </citation>
    <scope>NUCLEOTIDE SEQUENCE</scope>
    <source>
        <strain evidence="3">MM-2020</strain>
        <tissue evidence="3">Muscle</tissue>
    </source>
</reference>
<dbReference type="InterPro" id="IPR001611">
    <property type="entry name" value="Leu-rich_rpt"/>
</dbReference>
<protein>
    <submittedName>
        <fullName evidence="3">Uncharacterized protein</fullName>
    </submittedName>
</protein>
<dbReference type="PANTHER" id="PTHR46652">
    <property type="entry name" value="LEUCINE-RICH REPEAT AND IQ DOMAIN-CONTAINING PROTEIN 1-RELATED"/>
    <property type="match status" value="1"/>
</dbReference>
<evidence type="ECO:0000256" key="1">
    <source>
        <dbReference type="ARBA" id="ARBA00022614"/>
    </source>
</evidence>
<sequence length="441" mass="49922">MSACGAVFKVFSKTGERMNRQFVEDRAMVIDPLPFIWNVKGPGPHYCLDMKMSRLKGLAFAFEFGSVNPRQSFPVTEFPERIVKLDISLNELEELQPEALFPFENLSELDASLNALGVIRGIEVLPNLVVLNLSHNALRDLRSLENCIHLSVLNVSHNQVRALGDMPLLSNLTRLHLGSNKLRSLEGIQNLPQLCELYVQKNRISSLLPLSSSLALNVLDAASNEISSLQQALHVLGGLRRLRHLKLQGNPLARDSRYVAAIKQATSVETLDHALLRDPPHRSALSLFSWSLLRESVAGSMDSGPTKEDLKKSASRIFLERLQRKTESTEHAVHHLHSRILDLREELREYEETFRTEVDGCIRYIDALPSEDFQGLVNPQEIPNAMEKYLFTKFWERWQHGRRKPANIPYKELTKPEEVIKAAVRLLSNPPLHPPPDDANI</sequence>
<dbReference type="SMART" id="SM00365">
    <property type="entry name" value="LRR_SD22"/>
    <property type="match status" value="4"/>
</dbReference>
<dbReference type="SUPFAM" id="SSF52058">
    <property type="entry name" value="L domain-like"/>
    <property type="match status" value="1"/>
</dbReference>
<gene>
    <name evidence="3" type="ORF">KIL84_019093</name>
</gene>
<dbReference type="InterPro" id="IPR003591">
    <property type="entry name" value="Leu-rich_rpt_typical-subtyp"/>
</dbReference>
<keyword evidence="1" id="KW-0433">Leucine-rich repeat</keyword>